<evidence type="ECO:0000256" key="3">
    <source>
        <dbReference type="HAMAP-Rule" id="MF_00795"/>
    </source>
</evidence>
<dbReference type="Proteomes" id="UP000190409">
    <property type="component" value="Unassembled WGS sequence"/>
</dbReference>
<protein>
    <recommendedName>
        <fullName evidence="3">PF03932 family protein CutC</fullName>
    </recommendedName>
</protein>
<dbReference type="PANTHER" id="PTHR12598">
    <property type="entry name" value="COPPER HOMEOSTASIS PROTEIN CUTC"/>
    <property type="match status" value="1"/>
</dbReference>
<proteinExistence type="inferred from homology"/>
<dbReference type="PANTHER" id="PTHR12598:SF0">
    <property type="entry name" value="COPPER HOMEOSTASIS PROTEIN CUTC HOMOLOG"/>
    <property type="match status" value="1"/>
</dbReference>
<dbReference type="EMBL" id="MUYF01000003">
    <property type="protein sequence ID" value="OOL81233.1"/>
    <property type="molecule type" value="Genomic_DNA"/>
</dbReference>
<evidence type="ECO:0000256" key="2">
    <source>
        <dbReference type="ARBA" id="ARBA00022490"/>
    </source>
</evidence>
<evidence type="ECO:0000256" key="1">
    <source>
        <dbReference type="ARBA" id="ARBA00007768"/>
    </source>
</evidence>
<comment type="subcellular location">
    <subcellularLocation>
        <location evidence="3">Cytoplasm</location>
    </subcellularLocation>
</comment>
<reference evidence="4 5" key="1">
    <citation type="submission" date="2017-01" db="EMBL/GenBank/DDBJ databases">
        <title>Complete Genome Sequence of Dolosigranulum pigrum isolated from a Patient with interstitial lung disease.</title>
        <authorList>
            <person name="Mukhopadhyay R."/>
            <person name="Joaquin J."/>
            <person name="Hogue R."/>
            <person name="Fitzgerald S."/>
            <person name="Jospin G."/>
            <person name="Eisen J.A."/>
            <person name="Chaturvedi V."/>
        </authorList>
    </citation>
    <scope>NUCLEOTIDE SEQUENCE [LARGE SCALE GENOMIC DNA]</scope>
    <source>
        <strain evidence="4 5">15S00348</strain>
    </source>
</reference>
<dbReference type="InterPro" id="IPR036822">
    <property type="entry name" value="CutC-like_dom_sf"/>
</dbReference>
<dbReference type="FunFam" id="3.20.20.380:FF:000003">
    <property type="entry name" value="Copper homeostasis protein CutC"/>
    <property type="match status" value="1"/>
</dbReference>
<organism evidence="4 5">
    <name type="scientific">Dolosigranulum pigrum</name>
    <dbReference type="NCBI Taxonomy" id="29394"/>
    <lineage>
        <taxon>Bacteria</taxon>
        <taxon>Bacillati</taxon>
        <taxon>Bacillota</taxon>
        <taxon>Bacilli</taxon>
        <taxon>Lactobacillales</taxon>
        <taxon>Carnobacteriaceae</taxon>
        <taxon>Dolosigranulum</taxon>
    </lineage>
</organism>
<gene>
    <name evidence="3" type="primary">cutC</name>
    <name evidence="4" type="ORF">BWX42_05380</name>
</gene>
<dbReference type="Pfam" id="PF03932">
    <property type="entry name" value="CutC"/>
    <property type="match status" value="1"/>
</dbReference>
<comment type="caution">
    <text evidence="3">Once thought to be involved in copper homeostasis, experiments in E.coli have shown this is not the case.</text>
</comment>
<dbReference type="HAMAP" id="MF_00795">
    <property type="entry name" value="CutC"/>
    <property type="match status" value="1"/>
</dbReference>
<comment type="caution">
    <text evidence="4">The sequence shown here is derived from an EMBL/GenBank/DDBJ whole genome shotgun (WGS) entry which is preliminary data.</text>
</comment>
<dbReference type="GO" id="GO:0005507">
    <property type="term" value="F:copper ion binding"/>
    <property type="evidence" value="ECO:0007669"/>
    <property type="project" value="TreeGrafter"/>
</dbReference>
<dbReference type="InterPro" id="IPR005627">
    <property type="entry name" value="CutC-like"/>
</dbReference>
<sequence length="210" mass="23045">MIIEFCAENFTDVPEALDAGANRVELCDNLTVGGTTPSFGVIKASQQYCAGRNVPIRVMIRPRGGDFVYSAVELEMMQEDIKMCRDIGVEGLAFGCLTEAGELDKEAMQLLLSEAGNLKVTCHMAFDHITPEQQKEALDWLVDHDVDCILTHGGVDETVLDNAAYLNDLIEHADGRIDILVGGGVNHQNLPDVRQHIATENFHGTKIVDY</sequence>
<dbReference type="SUPFAM" id="SSF110395">
    <property type="entry name" value="CutC-like"/>
    <property type="match status" value="1"/>
</dbReference>
<dbReference type="GO" id="GO:0005737">
    <property type="term" value="C:cytoplasm"/>
    <property type="evidence" value="ECO:0007669"/>
    <property type="project" value="UniProtKB-SubCell"/>
</dbReference>
<evidence type="ECO:0000313" key="4">
    <source>
        <dbReference type="EMBL" id="OOL81233.1"/>
    </source>
</evidence>
<accession>A0A1S8KNK6</accession>
<dbReference type="Gene3D" id="3.20.20.380">
    <property type="entry name" value="Copper homeostasis (CutC) domain"/>
    <property type="match status" value="1"/>
</dbReference>
<comment type="similarity">
    <text evidence="1 3">Belongs to the CutC family.</text>
</comment>
<evidence type="ECO:0000313" key="5">
    <source>
        <dbReference type="Proteomes" id="UP000190409"/>
    </source>
</evidence>
<dbReference type="AlphaFoldDB" id="A0A1S8KNK6"/>
<keyword evidence="2 3" id="KW-0963">Cytoplasm</keyword>
<name>A0A1S8KNK6_9LACT</name>